<dbReference type="InterPro" id="IPR032758">
    <property type="entry name" value="MqsA/HigA-2"/>
</dbReference>
<dbReference type="OrthoDB" id="7349669at2"/>
<dbReference type="PANTHER" id="PTHR36511:SF4">
    <property type="entry name" value="ANTITOXIN MQSA"/>
    <property type="match status" value="1"/>
</dbReference>
<keyword evidence="2" id="KW-0238">DNA-binding</keyword>
<keyword evidence="3" id="KW-0804">Transcription</keyword>
<dbReference type="CDD" id="cd00093">
    <property type="entry name" value="HTH_XRE"/>
    <property type="match status" value="1"/>
</dbReference>
<dbReference type="AlphaFoldDB" id="A0A4D7DPV9"/>
<dbReference type="NCBIfam" id="TIGR03831">
    <property type="entry name" value="YgiT_finger"/>
    <property type="match status" value="1"/>
</dbReference>
<dbReference type="InterPro" id="IPR001387">
    <property type="entry name" value="Cro/C1-type_HTH"/>
</dbReference>
<dbReference type="InterPro" id="IPR052359">
    <property type="entry name" value="HTH-type_reg/antitoxin"/>
</dbReference>
<organism evidence="5 7">
    <name type="scientific">Agrobacterium larrymoorei</name>
    <dbReference type="NCBI Taxonomy" id="160699"/>
    <lineage>
        <taxon>Bacteria</taxon>
        <taxon>Pseudomonadati</taxon>
        <taxon>Pseudomonadota</taxon>
        <taxon>Alphaproteobacteria</taxon>
        <taxon>Hyphomicrobiales</taxon>
        <taxon>Rhizobiaceae</taxon>
        <taxon>Rhizobium/Agrobacterium group</taxon>
        <taxon>Agrobacterium</taxon>
    </lineage>
</organism>
<dbReference type="GO" id="GO:0003677">
    <property type="term" value="F:DNA binding"/>
    <property type="evidence" value="ECO:0007669"/>
    <property type="project" value="UniProtKB-KW"/>
</dbReference>
<evidence type="ECO:0000313" key="8">
    <source>
        <dbReference type="Proteomes" id="UP000826513"/>
    </source>
</evidence>
<proteinExistence type="predicted"/>
<dbReference type="InterPro" id="IPR010982">
    <property type="entry name" value="Lambda_DNA-bd_dom_sf"/>
</dbReference>
<dbReference type="SMART" id="SM00530">
    <property type="entry name" value="HTH_XRE"/>
    <property type="match status" value="1"/>
</dbReference>
<dbReference type="InterPro" id="IPR022452">
    <property type="entry name" value="MqsA"/>
</dbReference>
<dbReference type="CDD" id="cd12870">
    <property type="entry name" value="MqsA"/>
    <property type="match status" value="1"/>
</dbReference>
<dbReference type="Gene3D" id="3.10.20.860">
    <property type="match status" value="1"/>
</dbReference>
<evidence type="ECO:0000313" key="5">
    <source>
        <dbReference type="EMBL" id="QCI98298.1"/>
    </source>
</evidence>
<dbReference type="Gene3D" id="1.10.260.40">
    <property type="entry name" value="lambda repressor-like DNA-binding domains"/>
    <property type="match status" value="1"/>
</dbReference>
<evidence type="ECO:0000313" key="6">
    <source>
        <dbReference type="EMBL" id="QYA06247.1"/>
    </source>
</evidence>
<dbReference type="InterPro" id="IPR022453">
    <property type="entry name" value="Znf_MqsA-type"/>
</dbReference>
<keyword evidence="1" id="KW-0805">Transcription regulation</keyword>
<feature type="domain" description="HTH cro/C1-type" evidence="4">
    <location>
        <begin position="74"/>
        <end position="127"/>
    </location>
</feature>
<dbReference type="SUPFAM" id="SSF47413">
    <property type="entry name" value="lambda repressor-like DNA-binding domains"/>
    <property type="match status" value="1"/>
</dbReference>
<evidence type="ECO:0000256" key="3">
    <source>
        <dbReference type="ARBA" id="ARBA00023163"/>
    </source>
</evidence>
<evidence type="ECO:0000259" key="4">
    <source>
        <dbReference type="PROSITE" id="PS50943"/>
    </source>
</evidence>
<dbReference type="NCBIfam" id="TIGR03830">
    <property type="entry name" value="CxxCG_CxxCG_HTH"/>
    <property type="match status" value="1"/>
</dbReference>
<dbReference type="EMBL" id="CP072167">
    <property type="protein sequence ID" value="QYA06247.1"/>
    <property type="molecule type" value="Genomic_DNA"/>
</dbReference>
<reference evidence="5 7" key="1">
    <citation type="submission" date="2019-04" db="EMBL/GenBank/DDBJ databases">
        <title>Complete genome sequence of Agrobacterium larrymoorei CFBP5473.</title>
        <authorList>
            <person name="Haryono M."/>
            <person name="Chou L."/>
            <person name="Lin Y.-C."/>
            <person name="Lai E.-M."/>
            <person name="Kuo C.-H."/>
        </authorList>
    </citation>
    <scope>NUCLEOTIDE SEQUENCE [LARGE SCALE GENOMIC DNA]</scope>
    <source>
        <strain evidence="5 7">CFBP5473</strain>
    </source>
</reference>
<evidence type="ECO:0000256" key="1">
    <source>
        <dbReference type="ARBA" id="ARBA00023015"/>
    </source>
</evidence>
<keyword evidence="8" id="KW-1185">Reference proteome</keyword>
<dbReference type="Proteomes" id="UP000826513">
    <property type="component" value="Chromosome 1"/>
</dbReference>
<evidence type="ECO:0000256" key="2">
    <source>
        <dbReference type="ARBA" id="ARBA00023125"/>
    </source>
</evidence>
<dbReference type="EMBL" id="CP039691">
    <property type="protein sequence ID" value="QCI98298.1"/>
    <property type="molecule type" value="Genomic_DNA"/>
</dbReference>
<dbReference type="PANTHER" id="PTHR36511">
    <property type="entry name" value="MERR FAMILY BACTERIAL REGULATORY PROTEIN"/>
    <property type="match status" value="1"/>
</dbReference>
<name>A0A4D7DPV9_9HYPH</name>
<dbReference type="STRING" id="1367849.GCA_000518585_02695"/>
<accession>A0A4D7DPV9</accession>
<reference evidence="6 8" key="2">
    <citation type="submission" date="2021-03" db="EMBL/GenBank/DDBJ databases">
        <title>Rapid diversification of plasmids in a genus of pathogenic and nitrogen fixing bacteria.</title>
        <authorList>
            <person name="Weisberg A.J."/>
            <person name="Miller M."/>
            <person name="Ream W."/>
            <person name="Grunwald N.J."/>
            <person name="Chang J.H."/>
        </authorList>
    </citation>
    <scope>NUCLEOTIDE SEQUENCE [LARGE SCALE GENOMIC DNA]</scope>
    <source>
        <strain evidence="6 8">AF3.44</strain>
    </source>
</reference>
<dbReference type="KEGG" id="alf:CFBP5473_10485"/>
<dbReference type="Pfam" id="PF15731">
    <property type="entry name" value="MqsA_antitoxin"/>
    <property type="match status" value="1"/>
</dbReference>
<protein>
    <submittedName>
        <fullName evidence="5">Type II toxin-antitoxin system MqsA family antitoxin</fullName>
    </submittedName>
</protein>
<dbReference type="RefSeq" id="WP_027675445.1">
    <property type="nucleotide sequence ID" value="NZ_CP039691.1"/>
</dbReference>
<dbReference type="Proteomes" id="UP000298545">
    <property type="component" value="Chromosome circular"/>
</dbReference>
<sequence length="133" mass="14522">MACPICGADAVTKETRDLEYSYKGQVTTIPHVTGTFCSACGEAILEGEESERVSAAMLAFNRQVNASFVDPEFIATVRKKLSLDQREAGDLFGGGVNAFSRYENGKSRPPRSLIQLLKILEKHPDLLDEIKAA</sequence>
<gene>
    <name evidence="5" type="ORF">CFBP5473_10485</name>
    <name evidence="6" type="ORF">J5285_09230</name>
</gene>
<dbReference type="PROSITE" id="PS50943">
    <property type="entry name" value="HTH_CROC1"/>
    <property type="match status" value="1"/>
</dbReference>
<evidence type="ECO:0000313" key="7">
    <source>
        <dbReference type="Proteomes" id="UP000298545"/>
    </source>
</evidence>